<evidence type="ECO:0000256" key="5">
    <source>
        <dbReference type="ARBA" id="ARBA00023049"/>
    </source>
</evidence>
<dbReference type="SUPFAM" id="SSF55486">
    <property type="entry name" value="Metalloproteases ('zincins'), catalytic domain"/>
    <property type="match status" value="1"/>
</dbReference>
<keyword evidence="5 6" id="KW-0482">Metalloprotease</keyword>
<keyword evidence="1 6" id="KW-0645">Protease</keyword>
<evidence type="ECO:0000256" key="3">
    <source>
        <dbReference type="ARBA" id="ARBA00022801"/>
    </source>
</evidence>
<dbReference type="GO" id="GO:0004222">
    <property type="term" value="F:metalloendopeptidase activity"/>
    <property type="evidence" value="ECO:0007669"/>
    <property type="project" value="InterPro"/>
</dbReference>
<comment type="cofactor">
    <cofactor evidence="6">
        <name>Zn(2+)</name>
        <dbReference type="ChEBI" id="CHEBI:29105"/>
    </cofactor>
    <text evidence="6">Binds 1 zinc ion.</text>
</comment>
<keyword evidence="2 6" id="KW-0479">Metal-binding</keyword>
<evidence type="ECO:0000259" key="8">
    <source>
        <dbReference type="Pfam" id="PF08439"/>
    </source>
</evidence>
<evidence type="ECO:0000256" key="4">
    <source>
        <dbReference type="ARBA" id="ARBA00022833"/>
    </source>
</evidence>
<accession>A0A1F8F4A2</accession>
<dbReference type="Pfam" id="PF08439">
    <property type="entry name" value="Peptidase_M3_N"/>
    <property type="match status" value="1"/>
</dbReference>
<evidence type="ECO:0000259" key="7">
    <source>
        <dbReference type="Pfam" id="PF01432"/>
    </source>
</evidence>
<dbReference type="AlphaFoldDB" id="A0A1F8F4A2"/>
<evidence type="ECO:0008006" key="11">
    <source>
        <dbReference type="Google" id="ProtNLM"/>
    </source>
</evidence>
<comment type="similarity">
    <text evidence="6">Belongs to the peptidase M3 family.</text>
</comment>
<evidence type="ECO:0000256" key="6">
    <source>
        <dbReference type="RuleBase" id="RU003435"/>
    </source>
</evidence>
<feature type="domain" description="Oligopeptidase F N-terminal" evidence="8">
    <location>
        <begin position="113"/>
        <end position="182"/>
    </location>
</feature>
<evidence type="ECO:0000313" key="10">
    <source>
        <dbReference type="Proteomes" id="UP000178908"/>
    </source>
</evidence>
<dbReference type="GO" id="GO:0006508">
    <property type="term" value="P:proteolysis"/>
    <property type="evidence" value="ECO:0007669"/>
    <property type="project" value="UniProtKB-KW"/>
</dbReference>
<evidence type="ECO:0000313" key="9">
    <source>
        <dbReference type="EMBL" id="OGN07967.1"/>
    </source>
</evidence>
<dbReference type="EMBL" id="MGJO01000059">
    <property type="protein sequence ID" value="OGN07967.1"/>
    <property type="molecule type" value="Genomic_DNA"/>
</dbReference>
<gene>
    <name evidence="9" type="ORF">A3C61_00880</name>
</gene>
<evidence type="ECO:0000256" key="2">
    <source>
        <dbReference type="ARBA" id="ARBA00022723"/>
    </source>
</evidence>
<comment type="caution">
    <text evidence="9">The sequence shown here is derived from an EMBL/GenBank/DDBJ whole genome shotgun (WGS) entry which is preliminary data.</text>
</comment>
<dbReference type="Proteomes" id="UP000178908">
    <property type="component" value="Unassembled WGS sequence"/>
</dbReference>
<organism evidence="9 10">
    <name type="scientific">Candidatus Yanofskybacteria bacterium RIFCSPHIGHO2_02_FULL_39_10</name>
    <dbReference type="NCBI Taxonomy" id="1802674"/>
    <lineage>
        <taxon>Bacteria</taxon>
        <taxon>Candidatus Yanofskyibacteriota</taxon>
    </lineage>
</organism>
<dbReference type="Pfam" id="PF01432">
    <property type="entry name" value="Peptidase_M3"/>
    <property type="match status" value="1"/>
</dbReference>
<feature type="domain" description="Peptidase M3A/M3B catalytic" evidence="7">
    <location>
        <begin position="202"/>
        <end position="594"/>
    </location>
</feature>
<reference evidence="9 10" key="1">
    <citation type="journal article" date="2016" name="Nat. Commun.">
        <title>Thousands of microbial genomes shed light on interconnected biogeochemical processes in an aquifer system.</title>
        <authorList>
            <person name="Anantharaman K."/>
            <person name="Brown C.T."/>
            <person name="Hug L.A."/>
            <person name="Sharon I."/>
            <person name="Castelle C.J."/>
            <person name="Probst A.J."/>
            <person name="Thomas B.C."/>
            <person name="Singh A."/>
            <person name="Wilkins M.J."/>
            <person name="Karaoz U."/>
            <person name="Brodie E.L."/>
            <person name="Williams K.H."/>
            <person name="Hubbard S.S."/>
            <person name="Banfield J.F."/>
        </authorList>
    </citation>
    <scope>NUCLEOTIDE SEQUENCE [LARGE SCALE GENOMIC DNA]</scope>
</reference>
<keyword evidence="4 6" id="KW-0862">Zinc</keyword>
<proteinExistence type="inferred from homology"/>
<name>A0A1F8F4A2_9BACT</name>
<dbReference type="GO" id="GO:0046872">
    <property type="term" value="F:metal ion binding"/>
    <property type="evidence" value="ECO:0007669"/>
    <property type="project" value="UniProtKB-UniRule"/>
</dbReference>
<dbReference type="InterPro" id="IPR013647">
    <property type="entry name" value="OligopepF_N_dom"/>
</dbReference>
<protein>
    <recommendedName>
        <fullName evidence="11">Oligoendopeptidase F</fullName>
    </recommendedName>
</protein>
<dbReference type="Gene3D" id="1.10.1370.20">
    <property type="entry name" value="Oligoendopeptidase f, C-terminal domain"/>
    <property type="match status" value="1"/>
</dbReference>
<dbReference type="Gene3D" id="1.20.140.70">
    <property type="entry name" value="Oligopeptidase f, N-terminal domain"/>
    <property type="match status" value="1"/>
</dbReference>
<keyword evidence="3 6" id="KW-0378">Hydrolase</keyword>
<sequence>MKDKMTTTGAENVRWDLSLMYSGLDDPQLDVDLDVLVKMMKDFHAVHKGNLAKNLGQAITDLSNITMLKNKTAYLGLRQSTNVSDPILKAKIAKVERRISMAAGEYMAFFDIELVAISDEVLTGLYDSDPVVAKHRPWIEHSRVFKPHLLTEPVESALAKRSPFGPEAWGEFFHELEADLEFELDGNKLTLTAMLHGLTDSNDADERFKVMTAINKGLGGQFAKYSAQTLYMVTGANGIDNKERSYRHPMESANKSNRIPDSVVDTLHRVVNDVAGPLTKRYYRLKAAHLGLKTLRWSDRNVPMPFADTISVPFDSGMKIVLEAYESFSPTLAELIRECIKAKRIDAPAMKGRRGGAFNHTVVLPGNNPVSFIFLNYMGSSRDVMTLAHELGHSVHGVLGGRSQGPLMFHAPIAYCEFASTFGEMTTYNFFRKILVEKGKTELLLALLMSKIDDTINTSVRQIGFSNFERRIHGMDASYTNWNEPEKLSPGDLDKLWLETLVSLYGKDGEIFTYENAEHLWAYISHFHRPFYVYGYSFGELCTQSLYAQQSRLGDKFEPLYLDLLGSGGTKNVVELLKPFDLDPTSEDFWAQGIKVGLGAMVEEAEKLSSEMGISVD</sequence>
<evidence type="ECO:0000256" key="1">
    <source>
        <dbReference type="ARBA" id="ARBA00022670"/>
    </source>
</evidence>
<dbReference type="InterPro" id="IPR001567">
    <property type="entry name" value="Pept_M3A_M3B_dom"/>
</dbReference>
<dbReference type="InterPro" id="IPR042088">
    <property type="entry name" value="OligoPept_F_C"/>
</dbReference>